<evidence type="ECO:0000313" key="2">
    <source>
        <dbReference type="Proteomes" id="UP000235145"/>
    </source>
</evidence>
<proteinExistence type="predicted"/>
<dbReference type="AlphaFoldDB" id="A0A9R1XVA2"/>
<protein>
    <submittedName>
        <fullName evidence="1">Uncharacterized protein</fullName>
    </submittedName>
</protein>
<accession>A0A9R1XVA2</accession>
<gene>
    <name evidence="1" type="ORF">LSAT_V11C200072770</name>
</gene>
<dbReference type="Proteomes" id="UP000235145">
    <property type="component" value="Unassembled WGS sequence"/>
</dbReference>
<dbReference type="EMBL" id="NBSK02000002">
    <property type="protein sequence ID" value="KAJ0222859.1"/>
    <property type="molecule type" value="Genomic_DNA"/>
</dbReference>
<reference evidence="1 2" key="1">
    <citation type="journal article" date="2017" name="Nat. Commun.">
        <title>Genome assembly with in vitro proximity ligation data and whole-genome triplication in lettuce.</title>
        <authorList>
            <person name="Reyes-Chin-Wo S."/>
            <person name="Wang Z."/>
            <person name="Yang X."/>
            <person name="Kozik A."/>
            <person name="Arikit S."/>
            <person name="Song C."/>
            <person name="Xia L."/>
            <person name="Froenicke L."/>
            <person name="Lavelle D.O."/>
            <person name="Truco M.J."/>
            <person name="Xia R."/>
            <person name="Zhu S."/>
            <person name="Xu C."/>
            <person name="Xu H."/>
            <person name="Xu X."/>
            <person name="Cox K."/>
            <person name="Korf I."/>
            <person name="Meyers B.C."/>
            <person name="Michelmore R.W."/>
        </authorList>
    </citation>
    <scope>NUCLEOTIDE SEQUENCE [LARGE SCALE GENOMIC DNA]</scope>
    <source>
        <strain evidence="2">cv. Salinas</strain>
        <tissue evidence="1">Seedlings</tissue>
    </source>
</reference>
<organism evidence="1 2">
    <name type="scientific">Lactuca sativa</name>
    <name type="common">Garden lettuce</name>
    <dbReference type="NCBI Taxonomy" id="4236"/>
    <lineage>
        <taxon>Eukaryota</taxon>
        <taxon>Viridiplantae</taxon>
        <taxon>Streptophyta</taxon>
        <taxon>Embryophyta</taxon>
        <taxon>Tracheophyta</taxon>
        <taxon>Spermatophyta</taxon>
        <taxon>Magnoliopsida</taxon>
        <taxon>eudicotyledons</taxon>
        <taxon>Gunneridae</taxon>
        <taxon>Pentapetalae</taxon>
        <taxon>asterids</taxon>
        <taxon>campanulids</taxon>
        <taxon>Asterales</taxon>
        <taxon>Asteraceae</taxon>
        <taxon>Cichorioideae</taxon>
        <taxon>Cichorieae</taxon>
        <taxon>Lactucinae</taxon>
        <taxon>Lactuca</taxon>
    </lineage>
</organism>
<keyword evidence="2" id="KW-1185">Reference proteome</keyword>
<evidence type="ECO:0000313" key="1">
    <source>
        <dbReference type="EMBL" id="KAJ0222859.1"/>
    </source>
</evidence>
<sequence>MSCLLHIIFIGSVILRGDYIYTMFIAVSMDGNNQTLPIAFGLGMTNNVFPDSYHRYTSKSMSCICAQELVEQNIGTFVLYEIQLIYYVLSDIGHVKWATTYFPNIRWNEIKIHIPKFMLVLSINQCNVLIIMFTESIHDYIQRCFDERGLMGGRLTSVLSRMQKWFVMMIMQGIMFIGLL</sequence>
<name>A0A9R1XVA2_LACSA</name>
<comment type="caution">
    <text evidence="1">The sequence shown here is derived from an EMBL/GenBank/DDBJ whole genome shotgun (WGS) entry which is preliminary data.</text>
</comment>